<accession>A0A6B9J5T3</accession>
<gene>
    <name evidence="2" type="ORF">RL2RES_028</name>
</gene>
<feature type="compositionally biased region" description="Basic and acidic residues" evidence="1">
    <location>
        <begin position="812"/>
        <end position="827"/>
    </location>
</feature>
<dbReference type="Proteomes" id="UP000433502">
    <property type="component" value="Segment"/>
</dbReference>
<sequence length="859" mass="92830">MANLFGGIFNSISTDIKKAADLTRNLTQVPVFSGLNIKNWFKSSSTLQNPFAKFSFRFTSGRVPFDQFERNFMPQTPNIFPSANISGFDEAISIFENLFDELSDDDEQEYQNIRYQVHTVLVELQQLVDDSQTISILDDYQEFDTSLIKDFYFNWLLRTEDFSASLRDQLIDLVTLINSTIQALVFIKLSIDRRNATLVGEEVSALQSIVIQIESLLNRYPDELESLVERLSALITYEKTVRVQRSRSQQISQFINNPLFAFVRSDFIKAQLTSISPLATSYANKGDDIREQINAAQSSVGQNARLATPDVGGGDKIQQEQQTETIDQNQCVGPLAEGDWKKLRAWLFNRESSQNYSSINQYGYCGGYQMGGGSLIDLGYCKPGTKTSSLAVDSNWTGKDGIDSRETFLGNGNKQDQIVLDYARLNYKRMLKAGTVTTETPKENVAGLLAVSHLLGSGGARDFKNGNNGSDANGTQASEYYDGGSGALGGAVPVTGKNFTTEDIKKALDNKQAAETNTLQDEAQISIPSSGGATVYGYNRVRQFESGHFEEFDNTPGSERVQVRHRTGTGFEFKEDGTAVYFAKGDNYQAVAGNNYIIVEGVCNIYVKGNAGIVADGDVNINASNDINMLAGGDFNIRVGGKYGLQVDGSSNENIKGDSARLVGGFSRSSSDGDMQIESASFSAVAKEGNMNLLSFGDFNILTTGNLNSTASGDASTVVKGKAITVSYGDQVLVASGKMTINGSDLVVHGTSSAKYSSAGDTTVAGSGPIKLSHPVEKAMYADTAGLAEPGSPSPVTPSGSASDGGGGQVKTDNEKRPEKKKTEKIVEQYAAQTFDETMAYSGGGEGREPSKVDPLTIA</sequence>
<dbReference type="Gene3D" id="3.10.450.190">
    <property type="match status" value="1"/>
</dbReference>
<evidence type="ECO:0000313" key="3">
    <source>
        <dbReference type="Proteomes" id="UP000433502"/>
    </source>
</evidence>
<evidence type="ECO:0000256" key="1">
    <source>
        <dbReference type="SAM" id="MobiDB-lite"/>
    </source>
</evidence>
<evidence type="ECO:0000313" key="2">
    <source>
        <dbReference type="EMBL" id="QGZ14105.1"/>
    </source>
</evidence>
<feature type="region of interest" description="Disordered" evidence="1">
    <location>
        <begin position="786"/>
        <end position="859"/>
    </location>
</feature>
<proteinExistence type="predicted"/>
<reference evidence="2 3" key="1">
    <citation type="submission" date="2019-10" db="EMBL/GenBank/DDBJ databases">
        <title>Complete genome sequence of bacteriophage vB_RLeM_RL2RES.</title>
        <authorList>
            <person name="Gunathilake D."/>
            <person name="Bhat S."/>
            <person name="Yost C.K."/>
            <person name="Hynes M.F."/>
        </authorList>
    </citation>
    <scope>NUCLEOTIDE SEQUENCE [LARGE SCALE GENOMIC DNA]</scope>
</reference>
<name>A0A6B9J5T3_9CAUD</name>
<dbReference type="SUPFAM" id="SSF69349">
    <property type="entry name" value="Phage fibre proteins"/>
    <property type="match status" value="1"/>
</dbReference>
<dbReference type="EMBL" id="MN549361">
    <property type="protein sequence ID" value="QGZ14105.1"/>
    <property type="molecule type" value="Genomic_DNA"/>
</dbReference>
<keyword evidence="3" id="KW-1185">Reference proteome</keyword>
<protein>
    <submittedName>
        <fullName evidence="2">Baseplate hub subunit and tail lysozyme</fullName>
    </submittedName>
</protein>
<organism evidence="2 3">
    <name type="scientific">Rhizobium phage RL2RES</name>
    <dbReference type="NCBI Taxonomy" id="103371"/>
    <lineage>
        <taxon>Viruses</taxon>
        <taxon>Duplodnaviria</taxon>
        <taxon>Heunggongvirae</taxon>
        <taxon>Uroviricota</taxon>
        <taxon>Caudoviricetes</taxon>
        <taxon>Pootjesviridae</taxon>
        <taxon>Innesvirus</taxon>
        <taxon>Innesvirus RL2RES</taxon>
    </lineage>
</organism>